<organism evidence="9 10">
    <name type="scientific">Remersonia thermophila</name>
    <dbReference type="NCBI Taxonomy" id="72144"/>
    <lineage>
        <taxon>Eukaryota</taxon>
        <taxon>Fungi</taxon>
        <taxon>Dikarya</taxon>
        <taxon>Ascomycota</taxon>
        <taxon>Pezizomycotina</taxon>
        <taxon>Sordariomycetes</taxon>
        <taxon>Sordariomycetidae</taxon>
        <taxon>Sordariales</taxon>
        <taxon>Sordariales incertae sedis</taxon>
        <taxon>Remersonia</taxon>
    </lineage>
</organism>
<feature type="compositionally biased region" description="Low complexity" evidence="7">
    <location>
        <begin position="36"/>
        <end position="62"/>
    </location>
</feature>
<evidence type="ECO:0000256" key="3">
    <source>
        <dbReference type="ARBA" id="ARBA00023155"/>
    </source>
</evidence>
<evidence type="ECO:0000313" key="10">
    <source>
        <dbReference type="Proteomes" id="UP001600064"/>
    </source>
</evidence>
<keyword evidence="2 5" id="KW-0238">DNA-binding</keyword>
<evidence type="ECO:0000259" key="8">
    <source>
        <dbReference type="PROSITE" id="PS50071"/>
    </source>
</evidence>
<sequence>MMATDVVQQDDFTLEVKEEGRDESVNQEDALAPAGSTHSMSASPSSKSPSLTPSTTASANPANKIVKSPNGSKTQSKRPPRKSTLTQQQKNQKRQRATQDQLTTLEMEFNKNPTPTATVRERIAEEINMTQRSVQIWFQNRRAKIKQLAKKSLENGEDLDSIPESMRQYLAMQAMESGKGLPGFLGRGLLPYGHPGMMGDQNGPGKVLIHHLNCRSLTIGRWMRVGQNAMDLIIFYSPDKCTMTYYINNDQAGYKIEYPFSYIKNIYLNNGEGNDQLGGGITIELLQPPLFYMDSSTTANFIQVSDFTEELQASRVLTHHLGGNPKVLSGQLAKLVSLEAFMHRHSVPPPIPTPIPAPIATPTAATFDMHPMSVSAPVSPAARPSSQPNFAQPHVGMFQESQWGIAAQHTMMMRGPGHKRQRSRSVPGPIDFQTLQLLQNPPSFHITQPDQQAPAHNPNIFSPIPQQPNMLNPLPDLRIDTRAGFGALDMRAYPLSATTAPSPSEFPSPNFFATQPPDNNSIPAPAFTPYSATFSPLVNPANLGVPPPSMSPLSFNHPDPAIVGESPPMSMPTICEGSAISDDAASLNEMYPGSKTMTLPMHPHSPFPEPNQADIELNQFMDLKRFDADQASLSPPESVQAQ</sequence>
<dbReference type="PROSITE" id="PS50071">
    <property type="entry name" value="HOMEOBOX_2"/>
    <property type="match status" value="1"/>
</dbReference>
<dbReference type="PROSITE" id="PS00027">
    <property type="entry name" value="HOMEOBOX_1"/>
    <property type="match status" value="1"/>
</dbReference>
<gene>
    <name evidence="9" type="ORF">VTJ83DRAFT_3846</name>
</gene>
<dbReference type="InterPro" id="IPR057939">
    <property type="entry name" value="TRF2_HOY1_PH"/>
</dbReference>
<accession>A0ABR4DF71</accession>
<dbReference type="SUPFAM" id="SSF46689">
    <property type="entry name" value="Homeodomain-like"/>
    <property type="match status" value="1"/>
</dbReference>
<feature type="DNA-binding region" description="Homeobox" evidence="5">
    <location>
        <begin position="90"/>
        <end position="149"/>
    </location>
</feature>
<reference evidence="9 10" key="1">
    <citation type="journal article" date="2024" name="Commun. Biol.">
        <title>Comparative genomic analysis of thermophilic fungi reveals convergent evolutionary adaptations and gene losses.</title>
        <authorList>
            <person name="Steindorff A.S."/>
            <person name="Aguilar-Pontes M.V."/>
            <person name="Robinson A.J."/>
            <person name="Andreopoulos B."/>
            <person name="LaButti K."/>
            <person name="Kuo A."/>
            <person name="Mondo S."/>
            <person name="Riley R."/>
            <person name="Otillar R."/>
            <person name="Haridas S."/>
            <person name="Lipzen A."/>
            <person name="Grimwood J."/>
            <person name="Schmutz J."/>
            <person name="Clum A."/>
            <person name="Reid I.D."/>
            <person name="Moisan M.C."/>
            <person name="Butler G."/>
            <person name="Nguyen T.T.M."/>
            <person name="Dewar K."/>
            <person name="Conant G."/>
            <person name="Drula E."/>
            <person name="Henrissat B."/>
            <person name="Hansel C."/>
            <person name="Singer S."/>
            <person name="Hutchinson M.I."/>
            <person name="de Vries R.P."/>
            <person name="Natvig D.O."/>
            <person name="Powell A.J."/>
            <person name="Tsang A."/>
            <person name="Grigoriev I.V."/>
        </authorList>
    </citation>
    <scope>NUCLEOTIDE SEQUENCE [LARGE SCALE GENOMIC DNA]</scope>
    <source>
        <strain evidence="9 10">ATCC 22073</strain>
    </source>
</reference>
<dbReference type="InterPro" id="IPR001356">
    <property type="entry name" value="HD"/>
</dbReference>
<dbReference type="InterPro" id="IPR051000">
    <property type="entry name" value="Homeobox_DNA-bind_prot"/>
</dbReference>
<comment type="caution">
    <text evidence="9">The sequence shown here is derived from an EMBL/GenBank/DDBJ whole genome shotgun (WGS) entry which is preliminary data.</text>
</comment>
<dbReference type="Pfam" id="PF24818">
    <property type="entry name" value="PH_TRF2_HOY1"/>
    <property type="match status" value="1"/>
</dbReference>
<dbReference type="Pfam" id="PF00046">
    <property type="entry name" value="Homeodomain"/>
    <property type="match status" value="1"/>
</dbReference>
<dbReference type="PANTHER" id="PTHR24324">
    <property type="entry name" value="HOMEOBOX PROTEIN HHEX"/>
    <property type="match status" value="1"/>
</dbReference>
<evidence type="ECO:0000256" key="4">
    <source>
        <dbReference type="ARBA" id="ARBA00023242"/>
    </source>
</evidence>
<evidence type="ECO:0000313" key="9">
    <source>
        <dbReference type="EMBL" id="KAL2269000.1"/>
    </source>
</evidence>
<evidence type="ECO:0000256" key="5">
    <source>
        <dbReference type="PROSITE-ProRule" id="PRU00108"/>
    </source>
</evidence>
<dbReference type="Proteomes" id="UP001600064">
    <property type="component" value="Unassembled WGS sequence"/>
</dbReference>
<dbReference type="EMBL" id="JAZGUE010000003">
    <property type="protein sequence ID" value="KAL2269000.1"/>
    <property type="molecule type" value="Genomic_DNA"/>
</dbReference>
<dbReference type="Gene3D" id="1.10.10.60">
    <property type="entry name" value="Homeodomain-like"/>
    <property type="match status" value="1"/>
</dbReference>
<comment type="subcellular location">
    <subcellularLocation>
        <location evidence="1 5 6">Nucleus</location>
    </subcellularLocation>
</comment>
<feature type="domain" description="Homeobox" evidence="8">
    <location>
        <begin position="88"/>
        <end position="148"/>
    </location>
</feature>
<dbReference type="InterPro" id="IPR017970">
    <property type="entry name" value="Homeobox_CS"/>
</dbReference>
<dbReference type="PANTHER" id="PTHR24324:SF5">
    <property type="entry name" value="HEMATOPOIETICALLY-EXPRESSED HOMEOBOX PROTEIN HHEX"/>
    <property type="match status" value="1"/>
</dbReference>
<dbReference type="InterPro" id="IPR009057">
    <property type="entry name" value="Homeodomain-like_sf"/>
</dbReference>
<feature type="compositionally biased region" description="Basic and acidic residues" evidence="7">
    <location>
        <begin position="14"/>
        <end position="24"/>
    </location>
</feature>
<name>A0ABR4DF71_9PEZI</name>
<dbReference type="CDD" id="cd00086">
    <property type="entry name" value="homeodomain"/>
    <property type="match status" value="1"/>
</dbReference>
<keyword evidence="10" id="KW-1185">Reference proteome</keyword>
<evidence type="ECO:0000256" key="6">
    <source>
        <dbReference type="RuleBase" id="RU000682"/>
    </source>
</evidence>
<protein>
    <recommendedName>
        <fullName evidence="8">Homeobox domain-containing protein</fullName>
    </recommendedName>
</protein>
<feature type="compositionally biased region" description="Polar residues" evidence="7">
    <location>
        <begin position="1"/>
        <end position="11"/>
    </location>
</feature>
<dbReference type="SMART" id="SM00389">
    <property type="entry name" value="HOX"/>
    <property type="match status" value="1"/>
</dbReference>
<proteinExistence type="predicted"/>
<evidence type="ECO:0000256" key="7">
    <source>
        <dbReference type="SAM" id="MobiDB-lite"/>
    </source>
</evidence>
<dbReference type="RefSeq" id="XP_070867724.1">
    <property type="nucleotide sequence ID" value="XM_071010269.1"/>
</dbReference>
<evidence type="ECO:0000256" key="1">
    <source>
        <dbReference type="ARBA" id="ARBA00004123"/>
    </source>
</evidence>
<feature type="region of interest" description="Disordered" evidence="7">
    <location>
        <begin position="1"/>
        <end position="106"/>
    </location>
</feature>
<keyword evidence="4 5" id="KW-0539">Nucleus</keyword>
<evidence type="ECO:0000256" key="2">
    <source>
        <dbReference type="ARBA" id="ARBA00023125"/>
    </source>
</evidence>
<dbReference type="GeneID" id="98124913"/>
<keyword evidence="3 5" id="KW-0371">Homeobox</keyword>